<reference evidence="1 2" key="1">
    <citation type="submission" date="2021-02" db="EMBL/GenBank/DDBJ databases">
        <title>Genome assembly of Pseudopithomyces chartarum.</title>
        <authorList>
            <person name="Jauregui R."/>
            <person name="Singh J."/>
            <person name="Voisey C."/>
        </authorList>
    </citation>
    <scope>NUCLEOTIDE SEQUENCE [LARGE SCALE GENOMIC DNA]</scope>
    <source>
        <strain evidence="1 2">AGR01</strain>
    </source>
</reference>
<keyword evidence="2" id="KW-1185">Reference proteome</keyword>
<evidence type="ECO:0000313" key="2">
    <source>
        <dbReference type="Proteomes" id="UP001280581"/>
    </source>
</evidence>
<sequence>MPSSYDSYHGSSYHSSANSSYMNNAARTYYTRLSEKAAPPGTVHFHSNTESHYHQPAHYVRVPTTKVVQKVVHVREPAPPTHVIREKVIVREPVRQPPREVGYQNEHATEETAFARCGECKRAEELAIDLI</sequence>
<gene>
    <name evidence="1" type="ORF">GRF29_8g611584</name>
</gene>
<proteinExistence type="predicted"/>
<organism evidence="1 2">
    <name type="scientific">Pseudopithomyces chartarum</name>
    <dbReference type="NCBI Taxonomy" id="1892770"/>
    <lineage>
        <taxon>Eukaryota</taxon>
        <taxon>Fungi</taxon>
        <taxon>Dikarya</taxon>
        <taxon>Ascomycota</taxon>
        <taxon>Pezizomycotina</taxon>
        <taxon>Dothideomycetes</taxon>
        <taxon>Pleosporomycetidae</taxon>
        <taxon>Pleosporales</taxon>
        <taxon>Massarineae</taxon>
        <taxon>Didymosphaeriaceae</taxon>
        <taxon>Pseudopithomyces</taxon>
    </lineage>
</organism>
<protein>
    <submittedName>
        <fullName evidence="1">Uncharacterized protein</fullName>
    </submittedName>
</protein>
<dbReference type="Proteomes" id="UP001280581">
    <property type="component" value="Unassembled WGS sequence"/>
</dbReference>
<accession>A0AAN6M5K8</accession>
<dbReference type="EMBL" id="WVTA01000002">
    <property type="protein sequence ID" value="KAK3215640.1"/>
    <property type="molecule type" value="Genomic_DNA"/>
</dbReference>
<name>A0AAN6M5K8_9PLEO</name>
<dbReference type="AlphaFoldDB" id="A0AAN6M5K8"/>
<evidence type="ECO:0000313" key="1">
    <source>
        <dbReference type="EMBL" id="KAK3215640.1"/>
    </source>
</evidence>
<comment type="caution">
    <text evidence="1">The sequence shown here is derived from an EMBL/GenBank/DDBJ whole genome shotgun (WGS) entry which is preliminary data.</text>
</comment>